<keyword evidence="4 8" id="KW-0812">Transmembrane</keyword>
<organism evidence="11 12">
    <name type="scientific">Chlorella vulgaris</name>
    <name type="common">Green alga</name>
    <dbReference type="NCBI Taxonomy" id="3077"/>
    <lineage>
        <taxon>Eukaryota</taxon>
        <taxon>Viridiplantae</taxon>
        <taxon>Chlorophyta</taxon>
        <taxon>core chlorophytes</taxon>
        <taxon>Trebouxiophyceae</taxon>
        <taxon>Chlorellales</taxon>
        <taxon>Chlorellaceae</taxon>
        <taxon>Chlorella clade</taxon>
        <taxon>Chlorella</taxon>
    </lineage>
</organism>
<dbReference type="EMBL" id="SIDB01000002">
    <property type="protein sequence ID" value="KAI3435890.1"/>
    <property type="molecule type" value="Genomic_DNA"/>
</dbReference>
<comment type="pathway">
    <text evidence="2 8">Protein modification; protein glycosylation.</text>
</comment>
<dbReference type="Proteomes" id="UP001055712">
    <property type="component" value="Unassembled WGS sequence"/>
</dbReference>
<keyword evidence="12" id="KW-1185">Reference proteome</keyword>
<keyword evidence="5 8" id="KW-0256">Endoplasmic reticulum</keyword>
<evidence type="ECO:0000256" key="7">
    <source>
        <dbReference type="ARBA" id="ARBA00023136"/>
    </source>
</evidence>
<comment type="function">
    <text evidence="8">Subunit of the oligosaccharyl transferase (OST) complex that catalyzes the initial transfer of a defined glycan (Glc(3)Man(9)GlcNAc(2) in eukaryotes) from the lipid carrier dolichol-pyrophosphate to an asparagine residue within an Asn-X-Ser/Thr consensus motif in nascent polypeptide chains, the first step in protein N-glycosylation. N-glycosylation occurs cotranslationally and the complex associates with the Sec61 complex at the channel-forming translocon complex that mediates protein translocation across the endoplasmic reticulum (ER).</text>
</comment>
<dbReference type="AlphaFoldDB" id="A0A9D4TVX1"/>
<dbReference type="OrthoDB" id="29105at2759"/>
<evidence type="ECO:0000313" key="12">
    <source>
        <dbReference type="Proteomes" id="UP001055712"/>
    </source>
</evidence>
<dbReference type="InterPro" id="IPR055459">
    <property type="entry name" value="OST48_MD"/>
</dbReference>
<comment type="similarity">
    <text evidence="3 8">Belongs to the DDOST 48 kDa subunit family.</text>
</comment>
<gene>
    <name evidence="11" type="ORF">D9Q98_001948</name>
</gene>
<keyword evidence="8" id="KW-0732">Signal</keyword>
<dbReference type="PANTHER" id="PTHR10830">
    <property type="entry name" value="DOLICHYL-DIPHOSPHOOLIGOSACCHARIDE--PROTEIN GLYCOSYLTRANSFERASE 48 KDA SUBUNIT"/>
    <property type="match status" value="1"/>
</dbReference>
<evidence type="ECO:0000256" key="2">
    <source>
        <dbReference type="ARBA" id="ARBA00004922"/>
    </source>
</evidence>
<protein>
    <recommendedName>
        <fullName evidence="8">Dolichyl-diphosphooligosaccharide--protein glycosyltransferase 48 kDa subunit</fullName>
        <shortName evidence="8">Oligosaccharyl transferase 48 kDa subunit</shortName>
    </recommendedName>
</protein>
<reference evidence="11" key="1">
    <citation type="journal article" date="2019" name="Plant J.">
        <title>Chlorella vulgaris genome assembly and annotation reveals the molecular basis for metabolic acclimation to high light conditions.</title>
        <authorList>
            <person name="Cecchin M."/>
            <person name="Marcolungo L."/>
            <person name="Rossato M."/>
            <person name="Girolomoni L."/>
            <person name="Cosentino E."/>
            <person name="Cuine S."/>
            <person name="Li-Beisson Y."/>
            <person name="Delledonne M."/>
            <person name="Ballottari M."/>
        </authorList>
    </citation>
    <scope>NUCLEOTIDE SEQUENCE</scope>
    <source>
        <strain evidence="11">211/11P</strain>
    </source>
</reference>
<keyword evidence="7 8" id="KW-0472">Membrane</keyword>
<evidence type="ECO:0000256" key="1">
    <source>
        <dbReference type="ARBA" id="ARBA00004479"/>
    </source>
</evidence>
<evidence type="ECO:0000313" key="11">
    <source>
        <dbReference type="EMBL" id="KAI3435890.1"/>
    </source>
</evidence>
<keyword evidence="6 8" id="KW-1133">Transmembrane helix</keyword>
<dbReference type="Pfam" id="PF03345">
    <property type="entry name" value="OST48_N"/>
    <property type="match status" value="1"/>
</dbReference>
<dbReference type="Pfam" id="PF23358">
    <property type="entry name" value="OST48_MD"/>
    <property type="match status" value="1"/>
</dbReference>
<evidence type="ECO:0000256" key="4">
    <source>
        <dbReference type="ARBA" id="ARBA00022692"/>
    </source>
</evidence>
<sequence>MVRPVALLLAATVLCTAAASVAGAEKQSVLVLLDDPALEQSHSTFLKSLSARGYAVTIKPITHKALQLKSWDDWLYDKLVILGSSNELGGAVDVAQVVEFVDAGHDVLLAVDSGVSEELRELSQELGVDVDVRGHAVIDHLGFESQLGGEDHAALLADSVVQSAAVLPGGLQGPVLFRGIALSVPADSETAFLALSGSPTAYSGKPGVAQTDAKLAGGSMGLVALAQLRNNARIAVAGSLDMFSDAAFQAHATSHSGQGLGQVANEAFCAAISKWAFSERGVLRATGLSHRVVSGAEPGAVNPELYRINDEVEFSVHIQECNEGSCRPFKGDDVQVELQMLDPYVRSWLRHDGSGRFSALVKVPDAYGVFKWVVDYRRLGYSYIELTETVPIRPFKHHEYERFILQAYPYYASVASMMAGFMAVGAFFLYTR</sequence>
<proteinExistence type="inferred from homology"/>
<feature type="chain" id="PRO_5039746010" description="Dolichyl-diphosphooligosaccharide--protein glycosyltransferase 48 kDa subunit" evidence="8">
    <location>
        <begin position="24"/>
        <end position="432"/>
    </location>
</feature>
<feature type="signal peptide" evidence="8">
    <location>
        <begin position="1"/>
        <end position="23"/>
    </location>
</feature>
<evidence type="ECO:0000256" key="3">
    <source>
        <dbReference type="ARBA" id="ARBA00008743"/>
    </source>
</evidence>
<dbReference type="GO" id="GO:0018279">
    <property type="term" value="P:protein N-linked glycosylation via asparagine"/>
    <property type="evidence" value="ECO:0007669"/>
    <property type="project" value="UniProtKB-UniRule"/>
</dbReference>
<comment type="subcellular location">
    <subcellularLocation>
        <location evidence="8">Endoplasmic reticulum membrane</location>
        <topology evidence="8">Single-pass type I membrane protein</topology>
    </subcellularLocation>
    <subcellularLocation>
        <location evidence="1">Membrane</location>
        <topology evidence="1">Single-pass type I membrane protein</topology>
    </subcellularLocation>
</comment>
<feature type="transmembrane region" description="Helical" evidence="8">
    <location>
        <begin position="408"/>
        <end position="430"/>
    </location>
</feature>
<evidence type="ECO:0000259" key="10">
    <source>
        <dbReference type="Pfam" id="PF23358"/>
    </source>
</evidence>
<feature type="domain" description="OST48 N-terminal" evidence="9">
    <location>
        <begin position="29"/>
        <end position="276"/>
    </location>
</feature>
<comment type="subunit">
    <text evidence="8">Component of the oligosaccharyltransferase (OST) complex.</text>
</comment>
<evidence type="ECO:0000256" key="5">
    <source>
        <dbReference type="ARBA" id="ARBA00022824"/>
    </source>
</evidence>
<dbReference type="InterPro" id="IPR005013">
    <property type="entry name" value="DDOST_48_kDa_subunit"/>
</dbReference>
<comment type="caution">
    <text evidence="11">The sequence shown here is derived from an EMBL/GenBank/DDBJ whole genome shotgun (WGS) entry which is preliminary data.</text>
</comment>
<evidence type="ECO:0000256" key="6">
    <source>
        <dbReference type="ARBA" id="ARBA00022989"/>
    </source>
</evidence>
<evidence type="ECO:0000259" key="9">
    <source>
        <dbReference type="Pfam" id="PF03345"/>
    </source>
</evidence>
<dbReference type="InterPro" id="IPR055457">
    <property type="entry name" value="OST48_N"/>
</dbReference>
<evidence type="ECO:0000256" key="8">
    <source>
        <dbReference type="RuleBase" id="RU361142"/>
    </source>
</evidence>
<dbReference type="PANTHER" id="PTHR10830:SF0">
    <property type="entry name" value="DOLICHYL-DIPHOSPHOOLIGOSACCHARIDE--PROTEIN GLYCOSYLTRANSFERASE 48 KDA SUBUNIT"/>
    <property type="match status" value="1"/>
</dbReference>
<accession>A0A9D4TVX1</accession>
<name>A0A9D4TVX1_CHLVU</name>
<dbReference type="GO" id="GO:0008250">
    <property type="term" value="C:oligosaccharyltransferase complex"/>
    <property type="evidence" value="ECO:0007669"/>
    <property type="project" value="TreeGrafter"/>
</dbReference>
<reference evidence="11" key="2">
    <citation type="submission" date="2020-11" db="EMBL/GenBank/DDBJ databases">
        <authorList>
            <person name="Cecchin M."/>
            <person name="Marcolungo L."/>
            <person name="Rossato M."/>
            <person name="Girolomoni L."/>
            <person name="Cosentino E."/>
            <person name="Cuine S."/>
            <person name="Li-Beisson Y."/>
            <person name="Delledonne M."/>
            <person name="Ballottari M."/>
        </authorList>
    </citation>
    <scope>NUCLEOTIDE SEQUENCE</scope>
    <source>
        <strain evidence="11">211/11P</strain>
        <tissue evidence="11">Whole cell</tissue>
    </source>
</reference>
<feature type="domain" description="OST48 middle" evidence="10">
    <location>
        <begin position="301"/>
        <end position="431"/>
    </location>
</feature>